<comment type="caution">
    <text evidence="2">The sequence shown here is derived from an EMBL/GenBank/DDBJ whole genome shotgun (WGS) entry which is preliminary data.</text>
</comment>
<evidence type="ECO:0000256" key="1">
    <source>
        <dbReference type="SAM" id="SignalP"/>
    </source>
</evidence>
<keyword evidence="1" id="KW-0732">Signal</keyword>
<gene>
    <name evidence="2" type="ORF">IAC47_08030</name>
</gene>
<dbReference type="Proteomes" id="UP000824267">
    <property type="component" value="Unassembled WGS sequence"/>
</dbReference>
<accession>A0A9D1RKC4</accession>
<protein>
    <recommendedName>
        <fullName evidence="4">Outer membrane protein beta-barrel domain-containing protein</fullName>
    </recommendedName>
</protein>
<dbReference type="EMBL" id="DXGG01000250">
    <property type="protein sequence ID" value="HIW88196.1"/>
    <property type="molecule type" value="Genomic_DNA"/>
</dbReference>
<organism evidence="2 3">
    <name type="scientific">Candidatus Onthomorpha intestinigallinarum</name>
    <dbReference type="NCBI Taxonomy" id="2840880"/>
    <lineage>
        <taxon>Bacteria</taxon>
        <taxon>Pseudomonadati</taxon>
        <taxon>Bacteroidota</taxon>
        <taxon>Bacteroidia</taxon>
        <taxon>Bacteroidales</taxon>
        <taxon>Candidatus Onthomorpha</taxon>
    </lineage>
</organism>
<sequence>MKKVLLPTLLVLGCLFILDSYAVYAQDASSNAGKEILYNGGRIRFVAGVDYKNYNLNFDNKSNNVAFFNFGLHFTPDFPLRFALDYGFEQLQRDSRAFAIGANIEWRFITFRTSDAFDVSIPFIEMTLGARYQYDNLFVNGFDIYSNSIGPLFRVNINQLRFETGYLWGVNKVDLSPFEKGYMNTFYLRFAVDIPTYSRSIIRAMKNNKEEGVKKNIFNFN</sequence>
<evidence type="ECO:0000313" key="3">
    <source>
        <dbReference type="Proteomes" id="UP000824267"/>
    </source>
</evidence>
<evidence type="ECO:0008006" key="4">
    <source>
        <dbReference type="Google" id="ProtNLM"/>
    </source>
</evidence>
<name>A0A9D1RKC4_9BACT</name>
<evidence type="ECO:0000313" key="2">
    <source>
        <dbReference type="EMBL" id="HIW88196.1"/>
    </source>
</evidence>
<reference evidence="2" key="2">
    <citation type="submission" date="2021-04" db="EMBL/GenBank/DDBJ databases">
        <authorList>
            <person name="Gilroy R."/>
        </authorList>
    </citation>
    <scope>NUCLEOTIDE SEQUENCE</scope>
    <source>
        <strain evidence="2">Gambia16-930</strain>
    </source>
</reference>
<feature type="signal peptide" evidence="1">
    <location>
        <begin position="1"/>
        <end position="25"/>
    </location>
</feature>
<proteinExistence type="predicted"/>
<reference evidence="2" key="1">
    <citation type="journal article" date="2021" name="PeerJ">
        <title>Extensive microbial diversity within the chicken gut microbiome revealed by metagenomics and culture.</title>
        <authorList>
            <person name="Gilroy R."/>
            <person name="Ravi A."/>
            <person name="Getino M."/>
            <person name="Pursley I."/>
            <person name="Horton D.L."/>
            <person name="Alikhan N.F."/>
            <person name="Baker D."/>
            <person name="Gharbi K."/>
            <person name="Hall N."/>
            <person name="Watson M."/>
            <person name="Adriaenssens E.M."/>
            <person name="Foster-Nyarko E."/>
            <person name="Jarju S."/>
            <person name="Secka A."/>
            <person name="Antonio M."/>
            <person name="Oren A."/>
            <person name="Chaudhuri R.R."/>
            <person name="La Ragione R."/>
            <person name="Hildebrand F."/>
            <person name="Pallen M.J."/>
        </authorList>
    </citation>
    <scope>NUCLEOTIDE SEQUENCE</scope>
    <source>
        <strain evidence="2">Gambia16-930</strain>
    </source>
</reference>
<feature type="chain" id="PRO_5038482504" description="Outer membrane protein beta-barrel domain-containing protein" evidence="1">
    <location>
        <begin position="26"/>
        <end position="221"/>
    </location>
</feature>
<dbReference type="AlphaFoldDB" id="A0A9D1RKC4"/>